<feature type="region of interest" description="Disordered" evidence="1">
    <location>
        <begin position="1"/>
        <end position="33"/>
    </location>
</feature>
<dbReference type="GO" id="GO:0016279">
    <property type="term" value="F:protein-lysine N-methyltransferase activity"/>
    <property type="evidence" value="ECO:0007669"/>
    <property type="project" value="TreeGrafter"/>
</dbReference>
<dbReference type="Proteomes" id="UP000054498">
    <property type="component" value="Unassembled WGS sequence"/>
</dbReference>
<organism evidence="2 3">
    <name type="scientific">Monoraphidium neglectum</name>
    <dbReference type="NCBI Taxonomy" id="145388"/>
    <lineage>
        <taxon>Eukaryota</taxon>
        <taxon>Viridiplantae</taxon>
        <taxon>Chlorophyta</taxon>
        <taxon>core chlorophytes</taxon>
        <taxon>Chlorophyceae</taxon>
        <taxon>CS clade</taxon>
        <taxon>Sphaeropleales</taxon>
        <taxon>Selenastraceae</taxon>
        <taxon>Monoraphidium</taxon>
    </lineage>
</organism>
<evidence type="ECO:0000256" key="1">
    <source>
        <dbReference type="SAM" id="MobiDB-lite"/>
    </source>
</evidence>
<dbReference type="InterPro" id="IPR046341">
    <property type="entry name" value="SET_dom_sf"/>
</dbReference>
<evidence type="ECO:0000313" key="3">
    <source>
        <dbReference type="Proteomes" id="UP000054498"/>
    </source>
</evidence>
<dbReference type="AlphaFoldDB" id="A0A0D2LGS3"/>
<reference evidence="2 3" key="1">
    <citation type="journal article" date="2013" name="BMC Genomics">
        <title>Reconstruction of the lipid metabolism for the microalga Monoraphidium neglectum from its genome sequence reveals characteristics suitable for biofuel production.</title>
        <authorList>
            <person name="Bogen C."/>
            <person name="Al-Dilaimi A."/>
            <person name="Albersmeier A."/>
            <person name="Wichmann J."/>
            <person name="Grundmann M."/>
            <person name="Rupp O."/>
            <person name="Lauersen K.J."/>
            <person name="Blifernez-Klassen O."/>
            <person name="Kalinowski J."/>
            <person name="Goesmann A."/>
            <person name="Mussgnug J.H."/>
            <person name="Kruse O."/>
        </authorList>
    </citation>
    <scope>NUCLEOTIDE SEQUENCE [LARGE SCALE GENOMIC DNA]</scope>
    <source>
        <strain evidence="2 3">SAG 48.87</strain>
    </source>
</reference>
<feature type="region of interest" description="Disordered" evidence="1">
    <location>
        <begin position="206"/>
        <end position="227"/>
    </location>
</feature>
<dbReference type="EMBL" id="KK100472">
    <property type="protein sequence ID" value="KIZ05674.1"/>
    <property type="molecule type" value="Genomic_DNA"/>
</dbReference>
<dbReference type="OrthoDB" id="42889at2759"/>
<dbReference type="PANTHER" id="PTHR13271:SF145">
    <property type="entry name" value="SET DOMAIN-CONTAINING PROTEIN"/>
    <property type="match status" value="1"/>
</dbReference>
<dbReference type="CDD" id="cd10527">
    <property type="entry name" value="SET_LSMT"/>
    <property type="match status" value="1"/>
</dbReference>
<keyword evidence="3" id="KW-1185">Reference proteome</keyword>
<dbReference type="RefSeq" id="XP_013904693.1">
    <property type="nucleotide sequence ID" value="XM_014049239.1"/>
</dbReference>
<protein>
    <recommendedName>
        <fullName evidence="4">SET domain-containing protein</fullName>
    </recommendedName>
</protein>
<dbReference type="InterPro" id="IPR050600">
    <property type="entry name" value="SETD3_SETD6_MTase"/>
</dbReference>
<dbReference type="SUPFAM" id="SSF82199">
    <property type="entry name" value="SET domain"/>
    <property type="match status" value="1"/>
</dbReference>
<dbReference type="GeneID" id="25735163"/>
<sequence>MTAEAATDILQRRIDEHATRRPQQQQQQGLAANSGAGGPLAWLLAAAAAAAGGPASPPPVSEVDGLSRLALLLAHERSKGQSSDWWPYIQSLPDTPPCAWMLEEERLAEDLGALAAARGLSSGALRGWEASVQQAGAAARARAAALAAAYGDALGVDAAGVAWGMGHVVSRAFGGGDDVALAPLIDSCNHRHGAGKPWPLVLGDNNESGSRVSGVAPESSGGGSSSGDDGLGVLVCVTPEVDGEVQGLEAGEELCITYGSISGGGRSGDGGGGESALSVYTSFGFVPDGVDLQAEV</sequence>
<evidence type="ECO:0008006" key="4">
    <source>
        <dbReference type="Google" id="ProtNLM"/>
    </source>
</evidence>
<dbReference type="PANTHER" id="PTHR13271">
    <property type="entry name" value="UNCHARACTERIZED PUTATIVE METHYLTRANSFERASE"/>
    <property type="match status" value="1"/>
</dbReference>
<proteinExistence type="predicted"/>
<dbReference type="KEGG" id="mng:MNEG_2285"/>
<dbReference type="Gene3D" id="3.90.1410.10">
    <property type="entry name" value="set domain protein methyltransferase, domain 1"/>
    <property type="match status" value="1"/>
</dbReference>
<evidence type="ECO:0000313" key="2">
    <source>
        <dbReference type="EMBL" id="KIZ05674.1"/>
    </source>
</evidence>
<name>A0A0D2LGS3_9CHLO</name>
<gene>
    <name evidence="2" type="ORF">MNEG_2285</name>
</gene>
<feature type="compositionally biased region" description="Basic and acidic residues" evidence="1">
    <location>
        <begin position="10"/>
        <end position="19"/>
    </location>
</feature>
<accession>A0A0D2LGS3</accession>